<dbReference type="EMBL" id="MU001715">
    <property type="protein sequence ID" value="KAF2452274.1"/>
    <property type="molecule type" value="Genomic_DNA"/>
</dbReference>
<evidence type="ECO:0000313" key="1">
    <source>
        <dbReference type="EMBL" id="KAF2452274.1"/>
    </source>
</evidence>
<sequence>MFVRYRTYHDEELNMSFHMCCNPSCQFRDSSMIGIHRRCRKLMTNFSSRRFNMTRHSLHPPVEIDTRRRQRAIQLLPRRLKEDALFEEAARLLPRELLDQVVSHLLCESAAVSIEAQVLNSSLLVQAHASDNLQYNTVNLGRDIVADLVSFEGVQYVQNLRNSTVMQAVDSELLLLNTRKTPLPERLYVAEDHLGVRMAIFGRPDRPLPDACMSQGLWWRTLEINADTRLEVQSDVRSTSPIYSCC</sequence>
<protein>
    <submittedName>
        <fullName evidence="1">Uncharacterized protein</fullName>
    </submittedName>
</protein>
<reference evidence="1" key="1">
    <citation type="journal article" date="2020" name="Stud. Mycol.">
        <title>101 Dothideomycetes genomes: a test case for predicting lifestyles and emergence of pathogens.</title>
        <authorList>
            <person name="Haridas S."/>
            <person name="Albert R."/>
            <person name="Binder M."/>
            <person name="Bloem J."/>
            <person name="Labutti K."/>
            <person name="Salamov A."/>
            <person name="Andreopoulos B."/>
            <person name="Baker S."/>
            <person name="Barry K."/>
            <person name="Bills G."/>
            <person name="Bluhm B."/>
            <person name="Cannon C."/>
            <person name="Castanera R."/>
            <person name="Culley D."/>
            <person name="Daum C."/>
            <person name="Ezra D."/>
            <person name="Gonzalez J."/>
            <person name="Henrissat B."/>
            <person name="Kuo A."/>
            <person name="Liang C."/>
            <person name="Lipzen A."/>
            <person name="Lutzoni F."/>
            <person name="Magnuson J."/>
            <person name="Mondo S."/>
            <person name="Nolan M."/>
            <person name="Ohm R."/>
            <person name="Pangilinan J."/>
            <person name="Park H.-J."/>
            <person name="Ramirez L."/>
            <person name="Alfaro M."/>
            <person name="Sun H."/>
            <person name="Tritt A."/>
            <person name="Yoshinaga Y."/>
            <person name="Zwiers L.-H."/>
            <person name="Turgeon B."/>
            <person name="Goodwin S."/>
            <person name="Spatafora J."/>
            <person name="Crous P."/>
            <person name="Grigoriev I."/>
        </authorList>
    </citation>
    <scope>NUCLEOTIDE SEQUENCE</scope>
    <source>
        <strain evidence="1">ATCC 16933</strain>
    </source>
</reference>
<dbReference type="OrthoDB" id="5153231at2759"/>
<evidence type="ECO:0000313" key="2">
    <source>
        <dbReference type="Proteomes" id="UP000799766"/>
    </source>
</evidence>
<gene>
    <name evidence="1" type="ORF">BDY21DRAFT_175969</name>
</gene>
<keyword evidence="2" id="KW-1185">Reference proteome</keyword>
<organism evidence="1 2">
    <name type="scientific">Lineolata rhizophorae</name>
    <dbReference type="NCBI Taxonomy" id="578093"/>
    <lineage>
        <taxon>Eukaryota</taxon>
        <taxon>Fungi</taxon>
        <taxon>Dikarya</taxon>
        <taxon>Ascomycota</taxon>
        <taxon>Pezizomycotina</taxon>
        <taxon>Dothideomycetes</taxon>
        <taxon>Dothideomycetes incertae sedis</taxon>
        <taxon>Lineolatales</taxon>
        <taxon>Lineolataceae</taxon>
        <taxon>Lineolata</taxon>
    </lineage>
</organism>
<dbReference type="AlphaFoldDB" id="A0A6A6NLS1"/>
<name>A0A6A6NLS1_9PEZI</name>
<accession>A0A6A6NLS1</accession>
<proteinExistence type="predicted"/>
<dbReference type="Proteomes" id="UP000799766">
    <property type="component" value="Unassembled WGS sequence"/>
</dbReference>